<feature type="non-terminal residue" evidence="1">
    <location>
        <position position="1"/>
    </location>
</feature>
<evidence type="ECO:0000313" key="2">
    <source>
        <dbReference type="Proteomes" id="UP001176940"/>
    </source>
</evidence>
<gene>
    <name evidence="1" type="ORF">RIMI_LOCUS10127258</name>
</gene>
<name>A0ABN9LJV5_9NEOB</name>
<protein>
    <submittedName>
        <fullName evidence="1">Uncharacterized protein</fullName>
    </submittedName>
</protein>
<reference evidence="1" key="1">
    <citation type="submission" date="2023-07" db="EMBL/GenBank/DDBJ databases">
        <authorList>
            <person name="Stuckert A."/>
        </authorList>
    </citation>
    <scope>NUCLEOTIDE SEQUENCE</scope>
</reference>
<feature type="non-terminal residue" evidence="1">
    <location>
        <position position="169"/>
    </location>
</feature>
<organism evidence="1 2">
    <name type="scientific">Ranitomeya imitator</name>
    <name type="common">mimic poison frog</name>
    <dbReference type="NCBI Taxonomy" id="111125"/>
    <lineage>
        <taxon>Eukaryota</taxon>
        <taxon>Metazoa</taxon>
        <taxon>Chordata</taxon>
        <taxon>Craniata</taxon>
        <taxon>Vertebrata</taxon>
        <taxon>Euteleostomi</taxon>
        <taxon>Amphibia</taxon>
        <taxon>Batrachia</taxon>
        <taxon>Anura</taxon>
        <taxon>Neobatrachia</taxon>
        <taxon>Hyloidea</taxon>
        <taxon>Dendrobatidae</taxon>
        <taxon>Dendrobatinae</taxon>
        <taxon>Ranitomeya</taxon>
    </lineage>
</organism>
<comment type="caution">
    <text evidence="1">The sequence shown here is derived from an EMBL/GenBank/DDBJ whole genome shotgun (WGS) entry which is preliminary data.</text>
</comment>
<dbReference type="EMBL" id="CAUEEQ010021649">
    <property type="protein sequence ID" value="CAJ0943779.1"/>
    <property type="molecule type" value="Genomic_DNA"/>
</dbReference>
<evidence type="ECO:0000313" key="1">
    <source>
        <dbReference type="EMBL" id="CAJ0943779.1"/>
    </source>
</evidence>
<proteinExistence type="predicted"/>
<dbReference type="Proteomes" id="UP001176940">
    <property type="component" value="Unassembled WGS sequence"/>
</dbReference>
<sequence>SNKSELKFTFYSNATQVSFLGTVLYKNNDGTLTTNIYTTPKERIPFIHKYHPIMPKIYNCIRRHRPFLTKAYPRIDAFSNPALMCTKRPHNITDHLNKVDVGSSLSLASTCAPALSLASTCAPALSIASTCAPALSLASTSDTNFFEFQKNWYFPMFKLCCLFPCYEIQ</sequence>
<keyword evidence="2" id="KW-1185">Reference proteome</keyword>
<accession>A0ABN9LJV5</accession>